<feature type="chain" id="PRO_5025609665" evidence="1">
    <location>
        <begin position="22"/>
        <end position="242"/>
    </location>
</feature>
<accession>A0A6B3SW67</accession>
<dbReference type="Proteomes" id="UP000482155">
    <property type="component" value="Unassembled WGS sequence"/>
</dbReference>
<sequence length="242" mass="27139">MRTFLASFALALLCAAGAAQAGTGYYLVTVYEQEGERAVDFRFWSVHTASGATISSPELGVSWSPTREWYANVRAIGLHTSFSGNQFLGIGLQNDFLLTHGQYPFDLAIHTDLTHFRDGANGNEIEFGPVLQTEYGRTQINANVLFSRSYSVPQPEPLEMQYQWQARYRFSQAAQFGLQGFGELGKWNDWDPQRLQSHRIGPVFAGEAPAGKHAWKYEFAYFIGKVRASPAKTFSMRIQATF</sequence>
<evidence type="ECO:0000256" key="1">
    <source>
        <dbReference type="SAM" id="SignalP"/>
    </source>
</evidence>
<gene>
    <name evidence="2" type="ORF">G3574_26985</name>
</gene>
<name>A0A6B3SW67_9BURK</name>
<feature type="signal peptide" evidence="1">
    <location>
        <begin position="1"/>
        <end position="21"/>
    </location>
</feature>
<dbReference type="RefSeq" id="WP_163968674.1">
    <property type="nucleotide sequence ID" value="NZ_JAAIVB010000085.1"/>
</dbReference>
<dbReference type="AlphaFoldDB" id="A0A6B3SW67"/>
<protein>
    <submittedName>
        <fullName evidence="2">Uncharacterized protein</fullName>
    </submittedName>
</protein>
<evidence type="ECO:0000313" key="2">
    <source>
        <dbReference type="EMBL" id="NEX64741.1"/>
    </source>
</evidence>
<organism evidence="2 3">
    <name type="scientific">Noviherbaspirillum galbum</name>
    <dbReference type="NCBI Taxonomy" id="2709383"/>
    <lineage>
        <taxon>Bacteria</taxon>
        <taxon>Pseudomonadati</taxon>
        <taxon>Pseudomonadota</taxon>
        <taxon>Betaproteobacteria</taxon>
        <taxon>Burkholderiales</taxon>
        <taxon>Oxalobacteraceae</taxon>
        <taxon>Noviherbaspirillum</taxon>
    </lineage>
</organism>
<evidence type="ECO:0000313" key="3">
    <source>
        <dbReference type="Proteomes" id="UP000482155"/>
    </source>
</evidence>
<keyword evidence="1" id="KW-0732">Signal</keyword>
<comment type="caution">
    <text evidence="2">The sequence shown here is derived from an EMBL/GenBank/DDBJ whole genome shotgun (WGS) entry which is preliminary data.</text>
</comment>
<reference evidence="2 3" key="1">
    <citation type="submission" date="2020-02" db="EMBL/GenBank/DDBJ databases">
        <authorList>
            <person name="Kim M.K."/>
        </authorList>
    </citation>
    <scope>NUCLEOTIDE SEQUENCE [LARGE SCALE GENOMIC DNA]</scope>
    <source>
        <strain evidence="2 3">17J57-3</strain>
    </source>
</reference>
<dbReference type="EMBL" id="JAAIVB010000085">
    <property type="protein sequence ID" value="NEX64741.1"/>
    <property type="molecule type" value="Genomic_DNA"/>
</dbReference>
<proteinExistence type="predicted"/>
<keyword evidence="3" id="KW-1185">Reference proteome</keyword>